<gene>
    <name evidence="1" type="ORF">LVIROSA_LOCUS24879</name>
</gene>
<protein>
    <recommendedName>
        <fullName evidence="3">HMA domain-containing protein</fullName>
    </recommendedName>
</protein>
<name>A0AAU9NLU4_9ASTR</name>
<comment type="caution">
    <text evidence="1">The sequence shown here is derived from an EMBL/GenBank/DDBJ whole genome shotgun (WGS) entry which is preliminary data.</text>
</comment>
<organism evidence="1 2">
    <name type="scientific">Lactuca virosa</name>
    <dbReference type="NCBI Taxonomy" id="75947"/>
    <lineage>
        <taxon>Eukaryota</taxon>
        <taxon>Viridiplantae</taxon>
        <taxon>Streptophyta</taxon>
        <taxon>Embryophyta</taxon>
        <taxon>Tracheophyta</taxon>
        <taxon>Spermatophyta</taxon>
        <taxon>Magnoliopsida</taxon>
        <taxon>eudicotyledons</taxon>
        <taxon>Gunneridae</taxon>
        <taxon>Pentapetalae</taxon>
        <taxon>asterids</taxon>
        <taxon>campanulids</taxon>
        <taxon>Asterales</taxon>
        <taxon>Asteraceae</taxon>
        <taxon>Cichorioideae</taxon>
        <taxon>Cichorieae</taxon>
        <taxon>Lactucinae</taxon>
        <taxon>Lactuca</taxon>
    </lineage>
</organism>
<evidence type="ECO:0008006" key="3">
    <source>
        <dbReference type="Google" id="ProtNLM"/>
    </source>
</evidence>
<dbReference type="Proteomes" id="UP001157418">
    <property type="component" value="Unassembled WGS sequence"/>
</dbReference>
<sequence>MATSATSDVQVIPFHNCKGCIDEMKKAFRKLNSVELIEMDPEIGIFTISTLENLEGIRAALQKKFRKKSIILLPGPLPPPPSPTAEPSAPPMPITPEEDYYVIGYPIDSTTTEEDYYVIGYPIDP</sequence>
<accession>A0AAU9NLU4</accession>
<keyword evidence="2" id="KW-1185">Reference proteome</keyword>
<reference evidence="1 2" key="1">
    <citation type="submission" date="2022-01" db="EMBL/GenBank/DDBJ databases">
        <authorList>
            <person name="Xiong W."/>
            <person name="Schranz E."/>
        </authorList>
    </citation>
    <scope>NUCLEOTIDE SEQUENCE [LARGE SCALE GENOMIC DNA]</scope>
</reference>
<dbReference type="EMBL" id="CAKMRJ010004445">
    <property type="protein sequence ID" value="CAH1438630.1"/>
    <property type="molecule type" value="Genomic_DNA"/>
</dbReference>
<dbReference type="AlphaFoldDB" id="A0AAU9NLU4"/>
<evidence type="ECO:0000313" key="1">
    <source>
        <dbReference type="EMBL" id="CAH1438630.1"/>
    </source>
</evidence>
<proteinExistence type="predicted"/>
<evidence type="ECO:0000313" key="2">
    <source>
        <dbReference type="Proteomes" id="UP001157418"/>
    </source>
</evidence>